<feature type="signal peptide" evidence="2">
    <location>
        <begin position="1"/>
        <end position="27"/>
    </location>
</feature>
<keyword evidence="2" id="KW-0732">Signal</keyword>
<comment type="similarity">
    <text evidence="1">Belongs to the UPF0065 (bug) family.</text>
</comment>
<dbReference type="Pfam" id="PF03401">
    <property type="entry name" value="TctC"/>
    <property type="match status" value="1"/>
</dbReference>
<evidence type="ECO:0000256" key="2">
    <source>
        <dbReference type="SAM" id="SignalP"/>
    </source>
</evidence>
<reference evidence="3" key="1">
    <citation type="submission" date="2021-01" db="EMBL/GenBank/DDBJ databases">
        <title>Ramlibacter sp. strain AW1 16S ribosomal RNA gene Genome sequencing and assembly.</title>
        <authorList>
            <person name="Kang M."/>
        </authorList>
    </citation>
    <scope>NUCLEOTIDE SEQUENCE</scope>
    <source>
        <strain evidence="3">AW1</strain>
    </source>
</reference>
<dbReference type="SUPFAM" id="SSF53850">
    <property type="entry name" value="Periplasmic binding protein-like II"/>
    <property type="match status" value="1"/>
</dbReference>
<evidence type="ECO:0000313" key="3">
    <source>
        <dbReference type="EMBL" id="MBL0420647.1"/>
    </source>
</evidence>
<dbReference type="Proteomes" id="UP000613011">
    <property type="component" value="Unassembled WGS sequence"/>
</dbReference>
<dbReference type="PROSITE" id="PS51318">
    <property type="entry name" value="TAT"/>
    <property type="match status" value="1"/>
</dbReference>
<dbReference type="PANTHER" id="PTHR42928">
    <property type="entry name" value="TRICARBOXYLATE-BINDING PROTEIN"/>
    <property type="match status" value="1"/>
</dbReference>
<name>A0A936ZIV4_9BURK</name>
<dbReference type="RefSeq" id="WP_201683710.1">
    <property type="nucleotide sequence ID" value="NZ_JAEQNA010000002.1"/>
</dbReference>
<gene>
    <name evidence="3" type="ORF">JI739_09855</name>
</gene>
<dbReference type="InterPro" id="IPR006311">
    <property type="entry name" value="TAT_signal"/>
</dbReference>
<dbReference type="PANTHER" id="PTHR42928:SF5">
    <property type="entry name" value="BLR1237 PROTEIN"/>
    <property type="match status" value="1"/>
</dbReference>
<proteinExistence type="inferred from homology"/>
<dbReference type="EMBL" id="JAEQNA010000002">
    <property type="protein sequence ID" value="MBL0420647.1"/>
    <property type="molecule type" value="Genomic_DNA"/>
</dbReference>
<dbReference type="Gene3D" id="3.40.190.150">
    <property type="entry name" value="Bordetella uptake gene, domain 1"/>
    <property type="match status" value="1"/>
</dbReference>
<dbReference type="InterPro" id="IPR042100">
    <property type="entry name" value="Bug_dom1"/>
</dbReference>
<protein>
    <submittedName>
        <fullName evidence="3">Tripartite tricarboxylate transporter substrate binding protein</fullName>
    </submittedName>
</protein>
<dbReference type="CDD" id="cd07012">
    <property type="entry name" value="PBP2_Bug_TTT"/>
    <property type="match status" value="1"/>
</dbReference>
<dbReference type="Gene3D" id="3.40.190.10">
    <property type="entry name" value="Periplasmic binding protein-like II"/>
    <property type="match status" value="1"/>
</dbReference>
<feature type="chain" id="PRO_5037013286" evidence="2">
    <location>
        <begin position="28"/>
        <end position="329"/>
    </location>
</feature>
<comment type="caution">
    <text evidence="3">The sequence shown here is derived from an EMBL/GenBank/DDBJ whole genome shotgun (WGS) entry which is preliminary data.</text>
</comment>
<accession>A0A936ZIV4</accession>
<organism evidence="3 4">
    <name type="scientific">Ramlibacter aurantiacus</name>
    <dbReference type="NCBI Taxonomy" id="2801330"/>
    <lineage>
        <taxon>Bacteria</taxon>
        <taxon>Pseudomonadati</taxon>
        <taxon>Pseudomonadota</taxon>
        <taxon>Betaproteobacteria</taxon>
        <taxon>Burkholderiales</taxon>
        <taxon>Comamonadaceae</taxon>
        <taxon>Ramlibacter</taxon>
    </lineage>
</organism>
<evidence type="ECO:0000313" key="4">
    <source>
        <dbReference type="Proteomes" id="UP000613011"/>
    </source>
</evidence>
<evidence type="ECO:0000256" key="1">
    <source>
        <dbReference type="ARBA" id="ARBA00006987"/>
    </source>
</evidence>
<dbReference type="PIRSF" id="PIRSF017082">
    <property type="entry name" value="YflP"/>
    <property type="match status" value="1"/>
</dbReference>
<sequence>MRLTRRHLLCAALAAAPLATLSTPAAAQDKWPSKQINIVVAYPAGGDTDLVGRAIAEKLSQRLKVPVIVDNKPGAAGTIGNSFVSRAAPDGYTLLLTPKTFTTSQQVLKVAPSSSYDVLNGFEPIVLTTNQPLILVAHPSTGFKSVGDMIKAAKSGKPVTYATPGSGSPMHIIGEWLAKEAGVKLTHVPYKGIAPSVTDVVAGHVNTAWLTPGVVSQYLAEGKLVPLAVADPKRSSLVPNVPTLVEAGYKDIINPSWMGLYAPKGTPANVIRTLNTQVNEILKMPDVLEKVTGVGSTPGGGSPDVLAKATAEDFHKMGKIIKDLGITAD</sequence>
<keyword evidence="4" id="KW-1185">Reference proteome</keyword>
<dbReference type="AlphaFoldDB" id="A0A936ZIV4"/>
<dbReference type="InterPro" id="IPR005064">
    <property type="entry name" value="BUG"/>
</dbReference>